<accession>A0ABW0NHR7</accession>
<dbReference type="Proteomes" id="UP001596037">
    <property type="component" value="Unassembled WGS sequence"/>
</dbReference>
<dbReference type="RefSeq" id="WP_376852093.1">
    <property type="nucleotide sequence ID" value="NZ_JBHSMF010000010.1"/>
</dbReference>
<proteinExistence type="predicted"/>
<comment type="caution">
    <text evidence="1">The sequence shown here is derived from an EMBL/GenBank/DDBJ whole genome shotgun (WGS) entry which is preliminary data.</text>
</comment>
<keyword evidence="2" id="KW-1185">Reference proteome</keyword>
<organism evidence="1 2">
    <name type="scientific">Caenimonas terrae</name>
    <dbReference type="NCBI Taxonomy" id="696074"/>
    <lineage>
        <taxon>Bacteria</taxon>
        <taxon>Pseudomonadati</taxon>
        <taxon>Pseudomonadota</taxon>
        <taxon>Betaproteobacteria</taxon>
        <taxon>Burkholderiales</taxon>
        <taxon>Comamonadaceae</taxon>
        <taxon>Caenimonas</taxon>
    </lineage>
</organism>
<gene>
    <name evidence="1" type="ORF">ACFPOE_20050</name>
</gene>
<reference evidence="2" key="1">
    <citation type="journal article" date="2019" name="Int. J. Syst. Evol. Microbiol.">
        <title>The Global Catalogue of Microorganisms (GCM) 10K type strain sequencing project: providing services to taxonomists for standard genome sequencing and annotation.</title>
        <authorList>
            <consortium name="The Broad Institute Genomics Platform"/>
            <consortium name="The Broad Institute Genome Sequencing Center for Infectious Disease"/>
            <person name="Wu L."/>
            <person name="Ma J."/>
        </authorList>
    </citation>
    <scope>NUCLEOTIDE SEQUENCE [LARGE SCALE GENOMIC DNA]</scope>
    <source>
        <strain evidence="2">CCUG 57401</strain>
    </source>
</reference>
<evidence type="ECO:0000313" key="2">
    <source>
        <dbReference type="Proteomes" id="UP001596037"/>
    </source>
</evidence>
<evidence type="ECO:0000313" key="1">
    <source>
        <dbReference type="EMBL" id="MFC5499845.1"/>
    </source>
</evidence>
<dbReference type="InterPro" id="IPR021767">
    <property type="entry name" value="TnpM"/>
</dbReference>
<dbReference type="EMBL" id="JBHSMF010000010">
    <property type="protein sequence ID" value="MFC5499845.1"/>
    <property type="molecule type" value="Genomic_DNA"/>
</dbReference>
<sequence>MATLDKPIEVDLVSCEVCLKEVPVAEAAIAEATDYFTYFCGLECYEKWKGRGEARAPAAAPVQPRPA</sequence>
<name>A0ABW0NHR7_9BURK</name>
<protein>
    <submittedName>
        <fullName evidence="1">DUF3330 domain-containing protein</fullName>
    </submittedName>
</protein>
<dbReference type="Pfam" id="PF11809">
    <property type="entry name" value="DUF3330"/>
    <property type="match status" value="1"/>
</dbReference>